<evidence type="ECO:0000313" key="1">
    <source>
        <dbReference type="EMBL" id="CRL86601.1"/>
    </source>
</evidence>
<organism evidence="1">
    <name type="scientific">Cowpox virus</name>
    <name type="common">CPV</name>
    <dbReference type="NCBI Taxonomy" id="10243"/>
    <lineage>
        <taxon>Viruses</taxon>
        <taxon>Varidnaviria</taxon>
        <taxon>Bamfordvirae</taxon>
        <taxon>Nucleocytoviricota</taxon>
        <taxon>Pokkesviricetes</taxon>
        <taxon>Chitovirales</taxon>
        <taxon>Poxviridae</taxon>
        <taxon>Chordopoxvirinae</taxon>
        <taxon>Orthopoxvirus</taxon>
        <taxon>Orthopoxvirus cowpox</taxon>
    </lineage>
</organism>
<organismHost>
    <name type="scientific">Loxodonta africana</name>
    <name type="common">African elephant</name>
    <dbReference type="NCBI Taxonomy" id="9785"/>
</organismHost>
<name>A0A0K2YX52_COWPX</name>
<protein>
    <submittedName>
        <fullName evidence="1">Uncharacterized protein</fullName>
    </submittedName>
</protein>
<dbReference type="EMBL" id="LN864565">
    <property type="protein sequence ID" value="CRL86601.1"/>
    <property type="molecule type" value="Genomic_DNA"/>
</dbReference>
<reference evidence="1" key="1">
    <citation type="journal article" date="2015" name="J. Virol.">
        <title>Out of the reservoir: Phenotypic and genotypic characterization of a novel cowpox virus isolated from a common vole.</title>
        <authorList>
            <person name="Hoffmann D."/>
            <person name="Franke A."/>
            <person name="Jenckel M."/>
            <person name="Tamosiunaite A."/>
            <person name="Schluckebier J."/>
            <person name="Granzow H."/>
            <person name="Hoffmann B."/>
            <person name="Fischer S."/>
            <person name="Ulrich R.G."/>
            <person name="Hoper D."/>
            <person name="Goller K."/>
            <person name="Osterrieder N."/>
            <person name="Beer M."/>
        </authorList>
    </citation>
    <scope>NUCLEOTIDE SEQUENCE [LARGE SCALE GENOMIC DNA]</scope>
    <source>
        <strain evidence="1">RatPox09</strain>
    </source>
</reference>
<organismHost>
    <name type="scientific">Bos taurus</name>
    <name type="common">Bovine</name>
    <dbReference type="NCBI Taxonomy" id="9913"/>
</organismHost>
<dbReference type="Proteomes" id="UP000164362">
    <property type="component" value="Segment"/>
</dbReference>
<gene>
    <name evidence="1" type="primary">gCPXV0137</name>
</gene>
<organismHost>
    <name type="scientific">Homo sapiens</name>
    <name type="common">Human</name>
    <dbReference type="NCBI Taxonomy" id="9606"/>
</organismHost>
<organismHost>
    <name type="scientific">Felis catus</name>
    <name type="common">Cat</name>
    <name type="synonym">Felis silvestris catus</name>
    <dbReference type="NCBI Taxonomy" id="9685"/>
</organismHost>
<reference evidence="1" key="2">
    <citation type="submission" date="2015-05" db="EMBL/GenBank/DDBJ databases">
        <title>Utilizing next-generation sequencing to resolve the backbone and inform taxonomy of the Core Goodeniaceae.</title>
        <authorList>
            <person name="Michener P.S."/>
            <person name="Gardner A.G."/>
            <person name="Jabaily R.S."/>
            <person name="Sessa E."/>
        </authorList>
    </citation>
    <scope>NUCLEOTIDE SEQUENCE</scope>
    <source>
        <strain evidence="1">RatPox09</strain>
    </source>
</reference>
<organismHost>
    <name type="scientific">Myodes glareolus</name>
    <name type="common">Bank vole</name>
    <name type="synonym">Clethrionomys glareolus</name>
    <dbReference type="NCBI Taxonomy" id="447135"/>
</organismHost>
<sequence length="97" mass="10495">MNLTLFSFNSVNREISAALASPPNSSPFLKVSNADLENSLSLNELLKSLYRVAISCAYSPGSRFCLSGKLSNVNVVAIRLRILNDDIPVFISASLAF</sequence>
<proteinExistence type="predicted"/>
<organismHost>
    <name type="scientific">Apodemus sylvaticus</name>
    <name type="common">European woodmouse</name>
    <dbReference type="NCBI Taxonomy" id="10129"/>
</organismHost>
<organismHost>
    <name type="scientific">Microtus agrestis</name>
    <name type="common">Short-tailed field vole</name>
    <dbReference type="NCBI Taxonomy" id="29092"/>
</organismHost>
<accession>A0A0K2YX52</accession>
<organismHost>
    <name type="scientific">Mus musculus</name>
    <name type="common">Mouse</name>
    <dbReference type="NCBI Taxonomy" id="10090"/>
</organismHost>